<evidence type="ECO:0000313" key="13">
    <source>
        <dbReference type="Proteomes" id="UP001368270"/>
    </source>
</evidence>
<dbReference type="EMBL" id="JBBGAZ010000001">
    <property type="protein sequence ID" value="MEJ5217412.1"/>
    <property type="molecule type" value="Genomic_DNA"/>
</dbReference>
<dbReference type="RefSeq" id="WP_339402412.1">
    <property type="nucleotide sequence ID" value="NZ_JBBGAZ010000001.1"/>
</dbReference>
<dbReference type="InterPro" id="IPR045335">
    <property type="entry name" value="FtsQ_C_sf"/>
</dbReference>
<evidence type="ECO:0000256" key="7">
    <source>
        <dbReference type="ARBA" id="ARBA00023136"/>
    </source>
</evidence>
<keyword evidence="8 9" id="KW-0131">Cell cycle</keyword>
<dbReference type="PROSITE" id="PS51779">
    <property type="entry name" value="POTRA"/>
    <property type="match status" value="1"/>
</dbReference>
<comment type="similarity">
    <text evidence="9">Belongs to the FtsQ/DivIB family. FtsQ subfamily.</text>
</comment>
<evidence type="ECO:0000256" key="2">
    <source>
        <dbReference type="ARBA" id="ARBA00022475"/>
    </source>
</evidence>
<gene>
    <name evidence="9" type="primary">ftsQ</name>
    <name evidence="12" type="ORF">WG622_04120</name>
</gene>
<keyword evidence="13" id="KW-1185">Reference proteome</keyword>
<evidence type="ECO:0000256" key="3">
    <source>
        <dbReference type="ARBA" id="ARBA00022519"/>
    </source>
</evidence>
<keyword evidence="2 9" id="KW-1003">Cell membrane</keyword>
<evidence type="ECO:0000313" key="12">
    <source>
        <dbReference type="EMBL" id="MEJ5217412.1"/>
    </source>
</evidence>
<dbReference type="Proteomes" id="UP001368270">
    <property type="component" value="Unassembled WGS sequence"/>
</dbReference>
<keyword evidence="7 9" id="KW-0472">Membrane</keyword>
<keyword evidence="4 9" id="KW-0132">Cell division</keyword>
<proteinExistence type="inferred from homology"/>
<dbReference type="Gene3D" id="3.40.50.11690">
    <property type="entry name" value="Cell division protein FtsQ/DivIB"/>
    <property type="match status" value="1"/>
</dbReference>
<accession>A0ABU8QDB1</accession>
<evidence type="ECO:0000256" key="6">
    <source>
        <dbReference type="ARBA" id="ARBA00022989"/>
    </source>
</evidence>
<feature type="transmembrane region" description="Helical" evidence="9">
    <location>
        <begin position="47"/>
        <end position="66"/>
    </location>
</feature>
<dbReference type="InterPro" id="IPR005548">
    <property type="entry name" value="Cell_div_FtsQ/DivIB_C"/>
</dbReference>
<evidence type="ECO:0000256" key="5">
    <source>
        <dbReference type="ARBA" id="ARBA00022692"/>
    </source>
</evidence>
<evidence type="ECO:0000256" key="1">
    <source>
        <dbReference type="ARBA" id="ARBA00004370"/>
    </source>
</evidence>
<evidence type="ECO:0000256" key="9">
    <source>
        <dbReference type="HAMAP-Rule" id="MF_00911"/>
    </source>
</evidence>
<organism evidence="12 13">
    <name type="scientific">Cognatishimia coralii</name>
    <dbReference type="NCBI Taxonomy" id="3083254"/>
    <lineage>
        <taxon>Bacteria</taxon>
        <taxon>Pseudomonadati</taxon>
        <taxon>Pseudomonadota</taxon>
        <taxon>Alphaproteobacteria</taxon>
        <taxon>Rhodobacterales</taxon>
        <taxon>Paracoccaceae</taxon>
        <taxon>Cognatishimia</taxon>
    </lineage>
</organism>
<feature type="domain" description="POTRA" evidence="11">
    <location>
        <begin position="92"/>
        <end position="159"/>
    </location>
</feature>
<comment type="function">
    <text evidence="9">Essential cell division protein.</text>
</comment>
<dbReference type="InterPro" id="IPR026579">
    <property type="entry name" value="FtsQ"/>
</dbReference>
<sequence length="306" mass="34139">MQQITASRPSYYRPAPKPQPRAAKADPAPSRFWYRYERMMLTPLFRFALRVVAPFILAVLAVNAYFADQERSDNFFLMLQDLRTSFVERPEFMVGAMTIDGAGPILAGDIREVLHTDFPISSFDIDVVAMRETLLGLSPVKAAQIKIDGNVLQIAIEERTPVLLWRTQDGLQLVDAEGFVVSAAKGRLAHGDLPLMAGVGADVHAKEALQLLKVAAPLGDRVRGLAWVGDRRWDIVLDRDQRIMLPENGAVGALERIVAMAQVQDLLERDVSVVDLRIGNRPTLRVAENSVENWWDVRKTSLGVKE</sequence>
<feature type="region of interest" description="Disordered" evidence="10">
    <location>
        <begin position="1"/>
        <end position="26"/>
    </location>
</feature>
<evidence type="ECO:0000256" key="4">
    <source>
        <dbReference type="ARBA" id="ARBA00022618"/>
    </source>
</evidence>
<dbReference type="PANTHER" id="PTHR35851">
    <property type="entry name" value="CELL DIVISION PROTEIN FTSQ"/>
    <property type="match status" value="1"/>
</dbReference>
<dbReference type="HAMAP" id="MF_00911">
    <property type="entry name" value="FtsQ_subfam"/>
    <property type="match status" value="1"/>
</dbReference>
<reference evidence="12 13" key="1">
    <citation type="submission" date="2024-03" db="EMBL/GenBank/DDBJ databases">
        <title>Cognatishimia coralii sp. nov., a marine bacterium isolated from coral surrounding seawater.</title>
        <authorList>
            <person name="Liu X."/>
            <person name="Liu S."/>
            <person name="Sun H."/>
            <person name="Zhang Y."/>
        </authorList>
    </citation>
    <scope>NUCLEOTIDE SEQUENCE [LARGE SCALE GENOMIC DNA]</scope>
    <source>
        <strain evidence="12 13">D5M38</strain>
    </source>
</reference>
<keyword evidence="3 9" id="KW-0997">Cell inner membrane</keyword>
<dbReference type="Pfam" id="PF03799">
    <property type="entry name" value="FtsQ_DivIB_C"/>
    <property type="match status" value="1"/>
</dbReference>
<dbReference type="PANTHER" id="PTHR35851:SF1">
    <property type="entry name" value="CELL DIVISION PROTEIN FTSQ"/>
    <property type="match status" value="1"/>
</dbReference>
<dbReference type="GO" id="GO:0051301">
    <property type="term" value="P:cell division"/>
    <property type="evidence" value="ECO:0007669"/>
    <property type="project" value="UniProtKB-KW"/>
</dbReference>
<comment type="caution">
    <text evidence="12">The sequence shown here is derived from an EMBL/GenBank/DDBJ whole genome shotgun (WGS) entry which is preliminary data.</text>
</comment>
<comment type="subcellular location">
    <subcellularLocation>
        <location evidence="9">Cell inner membrane</location>
        <topology evidence="9">Single-pass type II membrane protein</topology>
    </subcellularLocation>
    <subcellularLocation>
        <location evidence="1">Membrane</location>
    </subcellularLocation>
    <text evidence="9">Localizes to the division septum.</text>
</comment>
<evidence type="ECO:0000256" key="8">
    <source>
        <dbReference type="ARBA" id="ARBA00023306"/>
    </source>
</evidence>
<keyword evidence="5 9" id="KW-0812">Transmembrane</keyword>
<dbReference type="InterPro" id="IPR034746">
    <property type="entry name" value="POTRA"/>
</dbReference>
<evidence type="ECO:0000259" key="11">
    <source>
        <dbReference type="PROSITE" id="PS51779"/>
    </source>
</evidence>
<name>A0ABU8QDB1_9RHOB</name>
<evidence type="ECO:0000256" key="10">
    <source>
        <dbReference type="SAM" id="MobiDB-lite"/>
    </source>
</evidence>
<keyword evidence="6 9" id="KW-1133">Transmembrane helix</keyword>
<protein>
    <recommendedName>
        <fullName evidence="9">Cell division protein FtsQ</fullName>
    </recommendedName>
</protein>